<evidence type="ECO:0000313" key="3">
    <source>
        <dbReference type="Proteomes" id="UP000595001"/>
    </source>
</evidence>
<dbReference type="Gene3D" id="3.40.50.10130">
    <property type="match status" value="1"/>
</dbReference>
<dbReference type="Proteomes" id="UP000595001">
    <property type="component" value="Chromosome"/>
</dbReference>
<feature type="domain" description="ERCC4" evidence="1">
    <location>
        <begin position="3"/>
        <end position="79"/>
    </location>
</feature>
<dbReference type="KEGG" id="hlt:I7X12_10605"/>
<protein>
    <recommendedName>
        <fullName evidence="1">ERCC4 domain-containing protein</fullName>
    </recommendedName>
</protein>
<dbReference type="GO" id="GO:0006259">
    <property type="term" value="P:DNA metabolic process"/>
    <property type="evidence" value="ECO:0007669"/>
    <property type="project" value="UniProtKB-ARBA"/>
</dbReference>
<proteinExistence type="predicted"/>
<dbReference type="AlphaFoldDB" id="A0A7T3KTP7"/>
<gene>
    <name evidence="2" type="ORF">I7X12_10605</name>
</gene>
<dbReference type="SUPFAM" id="SSF52980">
    <property type="entry name" value="Restriction endonuclease-like"/>
    <property type="match status" value="1"/>
</dbReference>
<dbReference type="RefSeq" id="WP_198060057.1">
    <property type="nucleotide sequence ID" value="NZ_CP065856.1"/>
</dbReference>
<name>A0A7T3KTP7_9EURY</name>
<accession>A0A7T3KTP7</accession>
<dbReference type="GO" id="GO:0003677">
    <property type="term" value="F:DNA binding"/>
    <property type="evidence" value="ECO:0007669"/>
    <property type="project" value="InterPro"/>
</dbReference>
<reference evidence="2 3" key="1">
    <citation type="submission" date="2020-12" db="EMBL/GenBank/DDBJ databases">
        <title>Halosimplex halophilum sp. nov. and Halosimplex salinum sp. nov., two new members of the genus Halosimplex.</title>
        <authorList>
            <person name="Cui H.L."/>
        </authorList>
    </citation>
    <scope>NUCLEOTIDE SEQUENCE [LARGE SCALE GENOMIC DNA]</scope>
    <source>
        <strain evidence="2 3">YGH94</strain>
    </source>
</reference>
<dbReference type="GeneID" id="60588948"/>
<dbReference type="EMBL" id="CP065856">
    <property type="protein sequence ID" value="QPV61224.1"/>
    <property type="molecule type" value="Genomic_DNA"/>
</dbReference>
<dbReference type="OrthoDB" id="327723at2157"/>
<dbReference type="InterPro" id="IPR006166">
    <property type="entry name" value="ERCC4_domain"/>
</dbReference>
<dbReference type="GO" id="GO:0004518">
    <property type="term" value="F:nuclease activity"/>
    <property type="evidence" value="ECO:0007669"/>
    <property type="project" value="InterPro"/>
</dbReference>
<organism evidence="2 3">
    <name type="scientific">Halosimplex litoreum</name>
    <dbReference type="NCBI Taxonomy" id="1198301"/>
    <lineage>
        <taxon>Archaea</taxon>
        <taxon>Methanobacteriati</taxon>
        <taxon>Methanobacteriota</taxon>
        <taxon>Stenosarchaea group</taxon>
        <taxon>Halobacteria</taxon>
        <taxon>Halobacteriales</taxon>
        <taxon>Haloarculaceae</taxon>
        <taxon>Halosimplex</taxon>
    </lineage>
</organism>
<dbReference type="Pfam" id="PF02732">
    <property type="entry name" value="ERCC4"/>
    <property type="match status" value="1"/>
</dbReference>
<dbReference type="SMART" id="SM00891">
    <property type="entry name" value="ERCC4"/>
    <property type="match status" value="1"/>
</dbReference>
<evidence type="ECO:0000259" key="1">
    <source>
        <dbReference type="SMART" id="SM00891"/>
    </source>
</evidence>
<keyword evidence="3" id="KW-1185">Reference proteome</keyword>
<evidence type="ECO:0000313" key="2">
    <source>
        <dbReference type="EMBL" id="QPV61224.1"/>
    </source>
</evidence>
<sequence>MVTVVVDTREQKPWDFADSETATLETGDYTVEGVSGAIERKSASDFLSSITHDRERFEAECERAESFEKPMVVLVEERWETFESGQYRQNVHPNAVAGTVEAWEERYNIRFVFEENRQTAKERAKSILKRWKGGNISRFIECS</sequence>
<dbReference type="InterPro" id="IPR011335">
    <property type="entry name" value="Restrct_endonuc-II-like"/>
</dbReference>